<keyword evidence="3" id="KW-1185">Reference proteome</keyword>
<feature type="compositionally biased region" description="Low complexity" evidence="1">
    <location>
        <begin position="12"/>
        <end position="24"/>
    </location>
</feature>
<proteinExistence type="predicted"/>
<sequence>MAWFRWRKNTPQVDEQQDVVQEQQGVRERDVTAPDDVSAVPAIDPEPEPDLPPEPSYEPEPVIDPEPTVEPDPEPFPEPDPVTDQLGSATTLQVAEQIVPSDQPAPVLAWNPGLRGVVVRIVHTAPSAAGSAEDLRAALENGLAAAVGEHSPAPHDADPEYPVVLNVTIAEETVDAEVTEVLASARKQLARKAVRVRLVVDQAPLAEIA</sequence>
<dbReference type="RefSeq" id="WP_158292626.1">
    <property type="nucleotide sequence ID" value="NZ_RHPJ01000003.1"/>
</dbReference>
<dbReference type="Proteomes" id="UP000297318">
    <property type="component" value="Unassembled WGS sequence"/>
</dbReference>
<accession>A0A4Z1DZ89</accession>
<dbReference type="OrthoDB" id="9882935at2"/>
<reference evidence="2 3" key="1">
    <citation type="submission" date="2018-11" db="EMBL/GenBank/DDBJ databases">
        <title>Complete genome sequencing of the Actinobacteria Serinibacter sp. K3-2.</title>
        <authorList>
            <person name="Rakitin A.L."/>
            <person name="Beletsky A.V."/>
            <person name="Mardanov A.V."/>
            <person name="Ravin N.V."/>
            <person name="Gromova A.S."/>
            <person name="Filippova S.N."/>
            <person name="Gal'Chenko V.F."/>
        </authorList>
    </citation>
    <scope>NUCLEOTIDE SEQUENCE [LARGE SCALE GENOMIC DNA]</scope>
    <source>
        <strain evidence="2 3">K3-2</strain>
    </source>
</reference>
<gene>
    <name evidence="2" type="ORF">SERN_1832</name>
</gene>
<protein>
    <submittedName>
        <fullName evidence="2">Exopolysaccharide biosynthesis domain protein</fullName>
    </submittedName>
</protein>
<organism evidence="2 3">
    <name type="scientific">Serinibacter arcticus</name>
    <dbReference type="NCBI Taxonomy" id="1655435"/>
    <lineage>
        <taxon>Bacteria</taxon>
        <taxon>Bacillati</taxon>
        <taxon>Actinomycetota</taxon>
        <taxon>Actinomycetes</taxon>
        <taxon>Micrococcales</taxon>
        <taxon>Beutenbergiaceae</taxon>
        <taxon>Serinibacter</taxon>
    </lineage>
</organism>
<dbReference type="EMBL" id="RHPJ01000003">
    <property type="protein sequence ID" value="TGO04239.1"/>
    <property type="molecule type" value="Genomic_DNA"/>
</dbReference>
<evidence type="ECO:0000313" key="2">
    <source>
        <dbReference type="EMBL" id="TGO04239.1"/>
    </source>
</evidence>
<evidence type="ECO:0000313" key="3">
    <source>
        <dbReference type="Proteomes" id="UP000297318"/>
    </source>
</evidence>
<name>A0A4Z1DZ89_9MICO</name>
<evidence type="ECO:0000256" key="1">
    <source>
        <dbReference type="SAM" id="MobiDB-lite"/>
    </source>
</evidence>
<feature type="compositionally biased region" description="Acidic residues" evidence="1">
    <location>
        <begin position="61"/>
        <end position="77"/>
    </location>
</feature>
<comment type="caution">
    <text evidence="2">The sequence shown here is derived from an EMBL/GenBank/DDBJ whole genome shotgun (WGS) entry which is preliminary data.</text>
</comment>
<dbReference type="AlphaFoldDB" id="A0A4Z1DZ89"/>
<feature type="region of interest" description="Disordered" evidence="1">
    <location>
        <begin position="1"/>
        <end position="80"/>
    </location>
</feature>